<gene>
    <name evidence="3" type="ORF">DYB32_010547</name>
</gene>
<dbReference type="VEuPathDB" id="FungiDB:H310_11376"/>
<evidence type="ECO:0000256" key="2">
    <source>
        <dbReference type="SAM" id="MobiDB-lite"/>
    </source>
</evidence>
<keyword evidence="4" id="KW-1185">Reference proteome</keyword>
<protein>
    <submittedName>
        <fullName evidence="3">Uncharacterized protein</fullName>
    </submittedName>
</protein>
<dbReference type="Gene3D" id="1.10.1370.40">
    <property type="match status" value="1"/>
</dbReference>
<sequence length="479" mass="54724">TTTAPTLSRAGEHGKGTSPPYASPTRRHRASDSNCVDDLILELNSMEGDLTDPTFDLTWANMMDRLEVMDDLLDRLWRTLSFLCSVAHAPMLMRPWSASTTKYDSRVEKRGLLHRGTEKLIELAQLLGFQTFADLSLAQKTAPSVLEVEEMINAHHDTSDPVVETKFQQLQTFADPMATTDSWSNGTWLFWYALQHSSDGAAGIARRRTFFFDPYARPGQKRHGGWINETVNRSKVLGIPEHLVRVADFKIVCNLPPPMEQEGLPFTSSLAHVTRTRWMETVVAVPLPPPTQAELDELRMQSVERAAATSSHFNQMTYDELAQFHAQRSAMAQHLEEERPLDMAAAMEKNRQEQEESRAALSRQQEELVRQLEEMKRPMAEQSRLSEAHHDMLRQASDAMLQQHYKVEELNQKVRRDSESWGLFAEETSQRSAFTTGRAAEAPRLENLMGVQQVPYKGSTKRERREFMDEYLAYSRRVE</sequence>
<dbReference type="Proteomes" id="UP000285060">
    <property type="component" value="Unassembled WGS sequence"/>
</dbReference>
<name>A0A3R7A1D9_9STRA</name>
<dbReference type="AlphaFoldDB" id="A0A3R7A1D9"/>
<reference evidence="3 4" key="1">
    <citation type="submission" date="2018-08" db="EMBL/GenBank/DDBJ databases">
        <title>Aphanomyces genome sequencing and annotation.</title>
        <authorList>
            <person name="Minardi D."/>
            <person name="Oidtmann B."/>
            <person name="Van Der Giezen M."/>
            <person name="Studholme D.J."/>
        </authorList>
    </citation>
    <scope>NUCLEOTIDE SEQUENCE [LARGE SCALE GENOMIC DNA]</scope>
    <source>
        <strain evidence="3 4">NJM0002</strain>
    </source>
</reference>
<keyword evidence="1" id="KW-0175">Coiled coil</keyword>
<feature type="non-terminal residue" evidence="3">
    <location>
        <position position="1"/>
    </location>
</feature>
<dbReference type="VEuPathDB" id="FungiDB:H310_11375"/>
<feature type="non-terminal residue" evidence="3">
    <location>
        <position position="479"/>
    </location>
</feature>
<feature type="coiled-coil region" evidence="1">
    <location>
        <begin position="344"/>
        <end position="371"/>
    </location>
</feature>
<comment type="caution">
    <text evidence="3">The sequence shown here is derived from an EMBL/GenBank/DDBJ whole genome shotgun (WGS) entry which is preliminary data.</text>
</comment>
<evidence type="ECO:0000256" key="1">
    <source>
        <dbReference type="SAM" id="Coils"/>
    </source>
</evidence>
<feature type="region of interest" description="Disordered" evidence="2">
    <location>
        <begin position="1"/>
        <end position="30"/>
    </location>
</feature>
<evidence type="ECO:0000313" key="4">
    <source>
        <dbReference type="Proteomes" id="UP000285060"/>
    </source>
</evidence>
<accession>A0A3R7A1D9</accession>
<proteinExistence type="predicted"/>
<evidence type="ECO:0000313" key="3">
    <source>
        <dbReference type="EMBL" id="RHY17251.1"/>
    </source>
</evidence>
<organism evidence="3 4">
    <name type="scientific">Aphanomyces invadans</name>
    <dbReference type="NCBI Taxonomy" id="157072"/>
    <lineage>
        <taxon>Eukaryota</taxon>
        <taxon>Sar</taxon>
        <taxon>Stramenopiles</taxon>
        <taxon>Oomycota</taxon>
        <taxon>Saprolegniomycetes</taxon>
        <taxon>Saprolegniales</taxon>
        <taxon>Verrucalvaceae</taxon>
        <taxon>Aphanomyces</taxon>
    </lineage>
</organism>
<dbReference type="EMBL" id="QUSY01003513">
    <property type="protein sequence ID" value="RHY17251.1"/>
    <property type="molecule type" value="Genomic_DNA"/>
</dbReference>
<dbReference type="SUPFAM" id="SSF55486">
    <property type="entry name" value="Metalloproteases ('zincins'), catalytic domain"/>
    <property type="match status" value="1"/>
</dbReference>